<dbReference type="Proteomes" id="UP000053201">
    <property type="component" value="Unassembled WGS sequence"/>
</dbReference>
<dbReference type="InterPro" id="IPR011990">
    <property type="entry name" value="TPR-like_helical_dom_sf"/>
</dbReference>
<feature type="region of interest" description="Disordered" evidence="9">
    <location>
        <begin position="667"/>
        <end position="739"/>
    </location>
</feature>
<dbReference type="SMART" id="SM00386">
    <property type="entry name" value="HAT"/>
    <property type="match status" value="14"/>
</dbReference>
<dbReference type="InParanoid" id="A0A0L0HQK1"/>
<evidence type="ECO:0000256" key="4">
    <source>
        <dbReference type="ARBA" id="ARBA00022728"/>
    </source>
</evidence>
<protein>
    <recommendedName>
        <fullName evidence="10">Pre-mRNA-splicing factor Syf1-like N-terminal HAT-repeats domain-containing protein</fullName>
    </recommendedName>
</protein>
<dbReference type="GO" id="GO:0000974">
    <property type="term" value="C:Prp19 complex"/>
    <property type="evidence" value="ECO:0007669"/>
    <property type="project" value="TreeGrafter"/>
</dbReference>
<dbReference type="Gene3D" id="1.25.40.10">
    <property type="entry name" value="Tetratricopeptide repeat domain"/>
    <property type="match status" value="3"/>
</dbReference>
<comment type="similarity">
    <text evidence="2">Belongs to the crooked-neck family.</text>
</comment>
<feature type="compositionally biased region" description="Basic and acidic residues" evidence="9">
    <location>
        <begin position="700"/>
        <end position="722"/>
    </location>
</feature>
<evidence type="ECO:0000256" key="5">
    <source>
        <dbReference type="ARBA" id="ARBA00022737"/>
    </source>
</evidence>
<feature type="compositionally biased region" description="Basic and acidic residues" evidence="9">
    <location>
        <begin position="729"/>
        <end position="739"/>
    </location>
</feature>
<dbReference type="PANTHER" id="PTHR11246:SF3">
    <property type="entry name" value="CROOKED NECK-LIKE PROTEIN 1"/>
    <property type="match status" value="1"/>
</dbReference>
<evidence type="ECO:0000256" key="2">
    <source>
        <dbReference type="ARBA" id="ARBA00008644"/>
    </source>
</evidence>
<dbReference type="SUPFAM" id="SSF48452">
    <property type="entry name" value="TPR-like"/>
    <property type="match status" value="2"/>
</dbReference>
<dbReference type="STRING" id="645134.A0A0L0HQK1"/>
<evidence type="ECO:0000256" key="1">
    <source>
        <dbReference type="ARBA" id="ARBA00004123"/>
    </source>
</evidence>
<dbReference type="OMA" id="HIKVWIS"/>
<dbReference type="FunFam" id="1.25.40.10:FF:000269">
    <property type="entry name" value="Crooked neck pre-mRNA-splicing factor 1"/>
    <property type="match status" value="1"/>
</dbReference>
<dbReference type="GO" id="GO:0071011">
    <property type="term" value="C:precatalytic spliceosome"/>
    <property type="evidence" value="ECO:0007669"/>
    <property type="project" value="TreeGrafter"/>
</dbReference>
<evidence type="ECO:0000256" key="7">
    <source>
        <dbReference type="ARBA" id="ARBA00023242"/>
    </source>
</evidence>
<dbReference type="Pfam" id="PF23233">
    <property type="entry name" value="HAT_Syf1_CNRKL1_N"/>
    <property type="match status" value="2"/>
</dbReference>
<dbReference type="InterPro" id="IPR003107">
    <property type="entry name" value="HAT"/>
</dbReference>
<evidence type="ECO:0000256" key="8">
    <source>
        <dbReference type="ARBA" id="ARBA00037040"/>
    </source>
</evidence>
<proteinExistence type="inferred from homology"/>
<dbReference type="AlphaFoldDB" id="A0A0L0HQK1"/>
<dbReference type="InterPro" id="IPR055433">
    <property type="entry name" value="HAT_Syf1-like_N"/>
</dbReference>
<keyword evidence="7" id="KW-0539">Nucleus</keyword>
<dbReference type="VEuPathDB" id="FungiDB:SPPG_02289"/>
<comment type="function">
    <text evidence="8">Involved in pre-mRNA splicing and cell cycle progression. Required for the spliceosome assembly and initiation of the DNA replication.</text>
</comment>
<gene>
    <name evidence="11" type="ORF">SPPG_02289</name>
</gene>
<dbReference type="InterPro" id="IPR045075">
    <property type="entry name" value="Syf1-like"/>
</dbReference>
<name>A0A0L0HQK1_SPIPD</name>
<dbReference type="eggNOG" id="KOG1915">
    <property type="taxonomic scope" value="Eukaryota"/>
</dbReference>
<evidence type="ECO:0000313" key="12">
    <source>
        <dbReference type="Proteomes" id="UP000053201"/>
    </source>
</evidence>
<feature type="domain" description="Pre-mRNA-splicing factor Syf1-like N-terminal HAT-repeats" evidence="10">
    <location>
        <begin position="308"/>
        <end position="465"/>
    </location>
</feature>
<dbReference type="PANTHER" id="PTHR11246">
    <property type="entry name" value="PRE-MRNA SPLICING FACTOR"/>
    <property type="match status" value="1"/>
</dbReference>
<dbReference type="RefSeq" id="XP_016611274.1">
    <property type="nucleotide sequence ID" value="XM_016750578.1"/>
</dbReference>
<accession>A0A0L0HQK1</accession>
<keyword evidence="12" id="KW-1185">Reference proteome</keyword>
<evidence type="ECO:0000256" key="9">
    <source>
        <dbReference type="SAM" id="MobiDB-lite"/>
    </source>
</evidence>
<organism evidence="11 12">
    <name type="scientific">Spizellomyces punctatus (strain DAOM BR117)</name>
    <dbReference type="NCBI Taxonomy" id="645134"/>
    <lineage>
        <taxon>Eukaryota</taxon>
        <taxon>Fungi</taxon>
        <taxon>Fungi incertae sedis</taxon>
        <taxon>Chytridiomycota</taxon>
        <taxon>Chytridiomycota incertae sedis</taxon>
        <taxon>Chytridiomycetes</taxon>
        <taxon>Spizellomycetales</taxon>
        <taxon>Spizellomycetaceae</taxon>
        <taxon>Spizellomyces</taxon>
    </lineage>
</organism>
<evidence type="ECO:0000256" key="3">
    <source>
        <dbReference type="ARBA" id="ARBA00022664"/>
    </source>
</evidence>
<dbReference type="FunCoup" id="A0A0L0HQK1">
    <property type="interactions" value="766"/>
</dbReference>
<dbReference type="FunFam" id="1.25.40.10:FF:000048">
    <property type="entry name" value="Cell cycle control protein"/>
    <property type="match status" value="1"/>
</dbReference>
<dbReference type="EMBL" id="KQ257452">
    <property type="protein sequence ID" value="KND03235.1"/>
    <property type="molecule type" value="Genomic_DNA"/>
</dbReference>
<dbReference type="GO" id="GO:0000245">
    <property type="term" value="P:spliceosomal complex assembly"/>
    <property type="evidence" value="ECO:0007669"/>
    <property type="project" value="TreeGrafter"/>
</dbReference>
<keyword evidence="6" id="KW-0508">mRNA splicing</keyword>
<feature type="compositionally biased region" description="Basic residues" evidence="9">
    <location>
        <begin position="1"/>
        <end position="12"/>
    </location>
</feature>
<feature type="compositionally biased region" description="Acidic residues" evidence="9">
    <location>
        <begin position="676"/>
        <end position="699"/>
    </location>
</feature>
<evidence type="ECO:0000259" key="10">
    <source>
        <dbReference type="Pfam" id="PF23233"/>
    </source>
</evidence>
<dbReference type="FunFam" id="1.25.40.10:FF:000306">
    <property type="entry name" value="Cell cycle control protein cwf4"/>
    <property type="match status" value="1"/>
</dbReference>
<keyword evidence="5" id="KW-0677">Repeat</keyword>
<feature type="region of interest" description="Disordered" evidence="9">
    <location>
        <begin position="1"/>
        <end position="20"/>
    </location>
</feature>
<comment type="subcellular location">
    <subcellularLocation>
        <location evidence="1">Nucleus</location>
    </subcellularLocation>
</comment>
<evidence type="ECO:0000256" key="6">
    <source>
        <dbReference type="ARBA" id="ARBA00023187"/>
    </source>
</evidence>
<dbReference type="GeneID" id="27685883"/>
<keyword evidence="4" id="KW-0747">Spliceosome</keyword>
<reference evidence="11 12" key="1">
    <citation type="submission" date="2009-08" db="EMBL/GenBank/DDBJ databases">
        <title>The Genome Sequence of Spizellomyces punctatus strain DAOM BR117.</title>
        <authorList>
            <consortium name="The Broad Institute Genome Sequencing Platform"/>
            <person name="Russ C."/>
            <person name="Cuomo C."/>
            <person name="Shea T."/>
            <person name="Young S.K."/>
            <person name="Zeng Q."/>
            <person name="Koehrsen M."/>
            <person name="Haas B."/>
            <person name="Borodovsky M."/>
            <person name="Guigo R."/>
            <person name="Alvarado L."/>
            <person name="Berlin A."/>
            <person name="Bochicchio J."/>
            <person name="Borenstein D."/>
            <person name="Chapman S."/>
            <person name="Chen Z."/>
            <person name="Engels R."/>
            <person name="Freedman E."/>
            <person name="Gellesch M."/>
            <person name="Goldberg J."/>
            <person name="Griggs A."/>
            <person name="Gujja S."/>
            <person name="Heiman D."/>
            <person name="Hepburn T."/>
            <person name="Howarth C."/>
            <person name="Jen D."/>
            <person name="Larson L."/>
            <person name="Lewis B."/>
            <person name="Mehta T."/>
            <person name="Park D."/>
            <person name="Pearson M."/>
            <person name="Roberts A."/>
            <person name="Saif S."/>
            <person name="Shenoy N."/>
            <person name="Sisk P."/>
            <person name="Stolte C."/>
            <person name="Sykes S."/>
            <person name="Thomson T."/>
            <person name="Walk T."/>
            <person name="White J."/>
            <person name="Yandava C."/>
            <person name="Burger G."/>
            <person name="Gray M.W."/>
            <person name="Holland P.W.H."/>
            <person name="King N."/>
            <person name="Lang F.B.F."/>
            <person name="Roger A.J."/>
            <person name="Ruiz-Trillo I."/>
            <person name="Lander E."/>
            <person name="Nusbaum C."/>
        </authorList>
    </citation>
    <scope>NUCLEOTIDE SEQUENCE [LARGE SCALE GENOMIC DNA]</scope>
    <source>
        <strain evidence="11 12">DAOM BR117</strain>
    </source>
</reference>
<dbReference type="GO" id="GO:0071007">
    <property type="term" value="C:U2-type catalytic step 2 spliceosome"/>
    <property type="evidence" value="ECO:0007669"/>
    <property type="project" value="TreeGrafter"/>
</dbReference>
<feature type="domain" description="Pre-mRNA-splicing factor Syf1-like N-terminal HAT-repeats" evidence="10">
    <location>
        <begin position="60"/>
        <end position="205"/>
    </location>
</feature>
<sequence>MDRQPRPAKVKNKNPAPVQITAEQILRESKERQEAGATVPKQKIADGEELDEYRLRKRKEFEDKVRRNKHGMAAWLKYAAWEESVKEMDRARSIYERALDVDHRNQVLWLRYAEMEMKHKNVNRARNIFDRAVSVLPRVDTFWYKYVYMEELLGNVAGARQVFERWMKWEPAEEAWMAYVKMEKRYRELDRARDIFRRFVGIHPQPKNWIKWAKFEESIGKQDSAREIYEKCLEMLGEEFIDQNVYVSFAKFETRQKEIERARVIYKYALDKLPKGQTENLYNMYTQFEKQHGGKEGIEDVIIGKRRVKYEEELAANPKNYDIWFDYVRLEESAGDQAKVRNVYERAIAQVPPIAEKRFWRRYIYLWIFYAVWEEMVAKDYDRTKDVYQQCIKIVPHKNFTFAKVWLQYAHFLIRRLDLTAARRTLGTAIGLCPKEKLFKGYIELEIQLREFDRVRSLYEKYLQWNASNCYAWIKYAELEKMLGDVERSRGIFEIAVEQPLLDMPEVLWKGYIDFEVEEAEWKKGRALYERLLQRTEHVKVWVSFANFEYTALDNGEDGARVDAARKIFNRAYTTLQKRGEGGKEERVVLLEAWRDFERTHGDAEGLAKVQDKMPRAVKKRRKVVDEVTGEESGWEEYYDYIFPDDETERPNFKLLAVAHQWKQRMAQMQKRNGDEESEEESEEEEEDDDGDDNEDDQEENGRAAKRGRWEGDDDDVSKQDTNEMDGIESERRSPDSGR</sequence>
<keyword evidence="3" id="KW-0507">mRNA processing</keyword>
<dbReference type="OrthoDB" id="541719at2759"/>
<evidence type="ECO:0000313" key="11">
    <source>
        <dbReference type="EMBL" id="KND03235.1"/>
    </source>
</evidence>
<dbReference type="GO" id="GO:0071014">
    <property type="term" value="C:post-mRNA release spliceosomal complex"/>
    <property type="evidence" value="ECO:0007669"/>
    <property type="project" value="TreeGrafter"/>
</dbReference>